<organism evidence="2 3">
    <name type="scientific">Xanthomonas theicola</name>
    <dbReference type="NCBI Taxonomy" id="56464"/>
    <lineage>
        <taxon>Bacteria</taxon>
        <taxon>Pseudomonadati</taxon>
        <taxon>Pseudomonadota</taxon>
        <taxon>Gammaproteobacteria</taxon>
        <taxon>Lysobacterales</taxon>
        <taxon>Lysobacteraceae</taxon>
        <taxon>Xanthomonas</taxon>
    </lineage>
</organism>
<reference evidence="2 3" key="1">
    <citation type="submission" date="2016-08" db="EMBL/GenBank/DDBJ databases">
        <title>Evolution of the type three secretion system and type three effector repertoires in Xanthomonas.</title>
        <authorList>
            <person name="Merda D."/>
            <person name="Briand M."/>
            <person name="Bosis E."/>
            <person name="Rousseau C."/>
            <person name="Portier P."/>
            <person name="Jacques M.-A."/>
            <person name="Fischer-Le Saux M."/>
        </authorList>
    </citation>
    <scope>NUCLEOTIDE SEQUENCE [LARGE SCALE GENOMIC DNA]</scope>
    <source>
        <strain evidence="2 3">CFBP 4691</strain>
    </source>
</reference>
<feature type="signal peptide" evidence="1">
    <location>
        <begin position="1"/>
        <end position="16"/>
    </location>
</feature>
<evidence type="ECO:0000313" key="3">
    <source>
        <dbReference type="Proteomes" id="UP000239898"/>
    </source>
</evidence>
<dbReference type="EMBL" id="MIGX01000001">
    <property type="protein sequence ID" value="PPT93332.1"/>
    <property type="molecule type" value="Genomic_DNA"/>
</dbReference>
<dbReference type="Gene3D" id="2.60.40.10">
    <property type="entry name" value="Immunoglobulins"/>
    <property type="match status" value="1"/>
</dbReference>
<keyword evidence="1" id="KW-0732">Signal</keyword>
<keyword evidence="3" id="KW-1185">Reference proteome</keyword>
<gene>
    <name evidence="2" type="ORF">XthCFBP4691_00200</name>
</gene>
<sequence length="240" mass="25598">MLLLVLGVLAAGAAQAAIQVTPMSVTLAADSKGVGKFEVVSQSDATQYLKVYVRRVESPGRADEHEVDATPTNGRDLVAMPQRLVLPAGATRMVRLAAQALPEQDAVYRVYVQPVQSPDSDLPAAGDTASAGVQAKVGVSITWGVLALVKARQPSIQLELADAGKSLRNAGTSRARLETIEYCPTAAAGEQCRSVELKRNIYPGQVIALPERPASMRTWVVHYRDEDSAVMRKVLEPAAL</sequence>
<name>A0A2S6ZM23_9XANT</name>
<accession>A0A2S6ZM23</accession>
<evidence type="ECO:0000256" key="1">
    <source>
        <dbReference type="SAM" id="SignalP"/>
    </source>
</evidence>
<dbReference type="InterPro" id="IPR013783">
    <property type="entry name" value="Ig-like_fold"/>
</dbReference>
<evidence type="ECO:0000313" key="2">
    <source>
        <dbReference type="EMBL" id="PPT93332.1"/>
    </source>
</evidence>
<dbReference type="AlphaFoldDB" id="A0A2S6ZM23"/>
<evidence type="ECO:0008006" key="4">
    <source>
        <dbReference type="Google" id="ProtNLM"/>
    </source>
</evidence>
<proteinExistence type="predicted"/>
<comment type="caution">
    <text evidence="2">The sequence shown here is derived from an EMBL/GenBank/DDBJ whole genome shotgun (WGS) entry which is preliminary data.</text>
</comment>
<dbReference type="Gene3D" id="2.60.40.3970">
    <property type="match status" value="1"/>
</dbReference>
<dbReference type="Proteomes" id="UP000239898">
    <property type="component" value="Unassembled WGS sequence"/>
</dbReference>
<feature type="chain" id="PRO_5015692070" description="Pilus assembly protein" evidence="1">
    <location>
        <begin position="17"/>
        <end position="240"/>
    </location>
</feature>
<protein>
    <recommendedName>
        <fullName evidence="4">Pilus assembly protein</fullName>
    </recommendedName>
</protein>